<evidence type="ECO:0000313" key="3">
    <source>
        <dbReference type="Proteomes" id="UP000014680"/>
    </source>
</evidence>
<dbReference type="GeneID" id="14892715"/>
<gene>
    <name evidence="2" type="ORF">EIN_322020</name>
</gene>
<dbReference type="Proteomes" id="UP000014680">
    <property type="component" value="Unassembled WGS sequence"/>
</dbReference>
<reference evidence="2 3" key="1">
    <citation type="submission" date="2012-10" db="EMBL/GenBank/DDBJ databases">
        <authorList>
            <person name="Zafar N."/>
            <person name="Inman J."/>
            <person name="Hall N."/>
            <person name="Lorenzi H."/>
            <person name="Caler E."/>
        </authorList>
    </citation>
    <scope>NUCLEOTIDE SEQUENCE [LARGE SCALE GENOMIC DNA]</scope>
    <source>
        <strain evidence="2 3">IP1</strain>
    </source>
</reference>
<evidence type="ECO:0000256" key="1">
    <source>
        <dbReference type="SAM" id="MobiDB-lite"/>
    </source>
</evidence>
<dbReference type="AlphaFoldDB" id="A0A0A1UCU8"/>
<keyword evidence="3" id="KW-1185">Reference proteome</keyword>
<dbReference type="KEGG" id="eiv:EIN_322020"/>
<evidence type="ECO:0000313" key="2">
    <source>
        <dbReference type="EMBL" id="ELP93749.1"/>
    </source>
</evidence>
<feature type="compositionally biased region" description="Polar residues" evidence="1">
    <location>
        <begin position="233"/>
        <end position="251"/>
    </location>
</feature>
<name>A0A0A1UCU8_ENTIV</name>
<feature type="region of interest" description="Disordered" evidence="1">
    <location>
        <begin position="226"/>
        <end position="258"/>
    </location>
</feature>
<sequence length="499" mass="57268">MNDPNNKRSHCIIDIRDEENVYAKPPHTVIDLCVPEQQTLPVGVNGNNQQTPTFVDYFNLSPTQYQRHNFTQKEVQKRLRTTQELIGGVETDILNERNTQRVTQPESFGVGPSFDLNLISDDSVENNFVPMELEPKESHVQIEVIPDSKESDDHQMQVEEVQPFNTGEDLSFDELILPKVHFENIQHTNSVNLETEKKLSESLLLPPFNSLMVQNGSENYSQTIRQNKDKNSSIDVNESVQNTTTPSTMSKSKGGANISMEDNDKFNVTFKFVPNDLPTEIIKEKLDDFETESNDISQTEDLDVTENGEMVEDEFNEHSITLFNNLLRRIHPIMKTSNTTFSRIFIGNICRFGADVRYWPEDTFSVFFDRSRLQSVINSFLRVKEIDRNIVKSAELVTKARRFLYKLQTADMVIIPSIDEKWCDGLFEDKAKCKKAREWSFINDMRLLSSVCMYGAGVCHLYLNDEVLNTTLTVQFNLDTTSEKVAFMARRLALLGDKL</sequence>
<protein>
    <submittedName>
        <fullName evidence="2">Uncharacterized protein</fullName>
    </submittedName>
</protein>
<dbReference type="VEuPathDB" id="AmoebaDB:EIN_322020"/>
<organism evidence="2 3">
    <name type="scientific">Entamoeba invadens IP1</name>
    <dbReference type="NCBI Taxonomy" id="370355"/>
    <lineage>
        <taxon>Eukaryota</taxon>
        <taxon>Amoebozoa</taxon>
        <taxon>Evosea</taxon>
        <taxon>Archamoebae</taxon>
        <taxon>Mastigamoebida</taxon>
        <taxon>Entamoebidae</taxon>
        <taxon>Entamoeba</taxon>
    </lineage>
</organism>
<accession>A0A0A1UCU8</accession>
<proteinExistence type="predicted"/>
<dbReference type="EMBL" id="KB206257">
    <property type="protein sequence ID" value="ELP93749.1"/>
    <property type="molecule type" value="Genomic_DNA"/>
</dbReference>
<dbReference type="RefSeq" id="XP_004260520.1">
    <property type="nucleotide sequence ID" value="XM_004260472.1"/>
</dbReference>